<reference evidence="1 2" key="1">
    <citation type="submission" date="2020-08" db="EMBL/GenBank/DDBJ databases">
        <title>Sequencing the genomes of 1000 actinobacteria strains.</title>
        <authorList>
            <person name="Klenk H.-P."/>
        </authorList>
    </citation>
    <scope>NUCLEOTIDE SEQUENCE [LARGE SCALE GENOMIC DNA]</scope>
    <source>
        <strain evidence="1 2">DSM 45486</strain>
    </source>
</reference>
<dbReference type="AlphaFoldDB" id="A0A7W9M0Y0"/>
<proteinExistence type="predicted"/>
<comment type="caution">
    <text evidence="1">The sequence shown here is derived from an EMBL/GenBank/DDBJ whole genome shotgun (WGS) entry which is preliminary data.</text>
</comment>
<keyword evidence="2" id="KW-1185">Reference proteome</keyword>
<dbReference type="RefSeq" id="WP_281391917.1">
    <property type="nucleotide sequence ID" value="NZ_JACHMO010000001.1"/>
</dbReference>
<protein>
    <submittedName>
        <fullName evidence="1">Uncharacterized protein</fullName>
    </submittedName>
</protein>
<name>A0A7W9M0Y0_9PSEU</name>
<sequence length="42" mass="4556">MVAISLRCADLDRVAERLPLRGTAERQPGGLHLVVPGTWTPC</sequence>
<evidence type="ECO:0000313" key="2">
    <source>
        <dbReference type="Proteomes" id="UP000552097"/>
    </source>
</evidence>
<accession>A0A7W9M0Y0</accession>
<evidence type="ECO:0000313" key="1">
    <source>
        <dbReference type="EMBL" id="MBB5803395.1"/>
    </source>
</evidence>
<organism evidence="1 2">
    <name type="scientific">Saccharothrix ecbatanensis</name>
    <dbReference type="NCBI Taxonomy" id="1105145"/>
    <lineage>
        <taxon>Bacteria</taxon>
        <taxon>Bacillati</taxon>
        <taxon>Actinomycetota</taxon>
        <taxon>Actinomycetes</taxon>
        <taxon>Pseudonocardiales</taxon>
        <taxon>Pseudonocardiaceae</taxon>
        <taxon>Saccharothrix</taxon>
    </lineage>
</organism>
<dbReference type="EMBL" id="JACHMO010000001">
    <property type="protein sequence ID" value="MBB5803395.1"/>
    <property type="molecule type" value="Genomic_DNA"/>
</dbReference>
<dbReference type="Proteomes" id="UP000552097">
    <property type="component" value="Unassembled WGS sequence"/>
</dbReference>
<gene>
    <name evidence="1" type="ORF">F4560_003163</name>
</gene>